<dbReference type="GO" id="GO:0016491">
    <property type="term" value="F:oxidoreductase activity"/>
    <property type="evidence" value="ECO:0007669"/>
    <property type="project" value="InterPro"/>
</dbReference>
<dbReference type="Proteomes" id="UP000256838">
    <property type="component" value="Unassembled WGS sequence"/>
</dbReference>
<proteinExistence type="predicted"/>
<gene>
    <name evidence="2" type="ORF">DWV00_09180</name>
</gene>
<dbReference type="Gene3D" id="3.20.20.100">
    <property type="entry name" value="NADP-dependent oxidoreductase domain"/>
    <property type="match status" value="1"/>
</dbReference>
<dbReference type="OrthoDB" id="9768851at2"/>
<dbReference type="InterPro" id="IPR020471">
    <property type="entry name" value="AKR"/>
</dbReference>
<name>A0A3D8K295_9BURK</name>
<evidence type="ECO:0000313" key="3">
    <source>
        <dbReference type="Proteomes" id="UP000256838"/>
    </source>
</evidence>
<dbReference type="PANTHER" id="PTHR42686">
    <property type="entry name" value="GH17980P-RELATED"/>
    <property type="match status" value="1"/>
</dbReference>
<dbReference type="SUPFAM" id="SSF51430">
    <property type="entry name" value="NAD(P)-linked oxidoreductase"/>
    <property type="match status" value="1"/>
</dbReference>
<dbReference type="AlphaFoldDB" id="A0A3D8K295"/>
<evidence type="ECO:0000313" key="2">
    <source>
        <dbReference type="EMBL" id="RDU99280.1"/>
    </source>
</evidence>
<reference evidence="2 3" key="1">
    <citation type="submission" date="2018-08" db="EMBL/GenBank/DDBJ databases">
        <title>Paraburkholderia sp. DHOM06 isolated from forest soil.</title>
        <authorList>
            <person name="Gao Z.-H."/>
            <person name="Qiu L.-H."/>
        </authorList>
    </citation>
    <scope>NUCLEOTIDE SEQUENCE [LARGE SCALE GENOMIC DNA]</scope>
    <source>
        <strain evidence="2 3">DHOM06</strain>
    </source>
</reference>
<dbReference type="InterPro" id="IPR036812">
    <property type="entry name" value="NAD(P)_OxRdtase_dom_sf"/>
</dbReference>
<keyword evidence="3" id="KW-1185">Reference proteome</keyword>
<dbReference type="Pfam" id="PF00248">
    <property type="entry name" value="Aldo_ket_red"/>
    <property type="match status" value="1"/>
</dbReference>
<sequence>MSGDDLAGSGIGLKRRIGRTSLEVTALGLGCAGLGGLYRDVGEIDARATIDAAWEAGVRLFDTAPFYGYTKSEHYVGAALRERERDAYVLSTKAGRIMRPDRGEHARAPRDGWARPLPYAPVYDYTYDGILRSFDDSLQRLGVARIDILLVHDIGTVTHGERNAHYWRQLSEGGFRALDTLRTSGAVRAVGLGVNEEAAVLDAMREFDIDCALLAGRYTLLEQRTLDTLLPECERRGVSILVGGAFNSGILARGVRHLRAAPDEHSSALKFNYGEAPADVVERVARIEAVCEAHDVALPSAALRFPYAHGAVASVLTGACSADELKRNVEAFTARIPAALWKALRAEGLLDARAPAPDA</sequence>
<accession>A0A3D8K295</accession>
<dbReference type="InterPro" id="IPR023210">
    <property type="entry name" value="NADP_OxRdtase_dom"/>
</dbReference>
<dbReference type="GO" id="GO:0005829">
    <property type="term" value="C:cytosol"/>
    <property type="evidence" value="ECO:0007669"/>
    <property type="project" value="TreeGrafter"/>
</dbReference>
<dbReference type="RefSeq" id="WP_115533254.1">
    <property type="nucleotide sequence ID" value="NZ_QRGA01000005.1"/>
</dbReference>
<feature type="domain" description="NADP-dependent oxidoreductase" evidence="1">
    <location>
        <begin position="27"/>
        <end position="345"/>
    </location>
</feature>
<dbReference type="PANTHER" id="PTHR42686:SF1">
    <property type="entry name" value="GH17980P-RELATED"/>
    <property type="match status" value="1"/>
</dbReference>
<protein>
    <submittedName>
        <fullName evidence="2">Aldo/keto reductase</fullName>
    </submittedName>
</protein>
<comment type="caution">
    <text evidence="2">The sequence shown here is derived from an EMBL/GenBank/DDBJ whole genome shotgun (WGS) entry which is preliminary data.</text>
</comment>
<organism evidence="2 3">
    <name type="scientific">Trinickia dinghuensis</name>
    <dbReference type="NCBI Taxonomy" id="2291023"/>
    <lineage>
        <taxon>Bacteria</taxon>
        <taxon>Pseudomonadati</taxon>
        <taxon>Pseudomonadota</taxon>
        <taxon>Betaproteobacteria</taxon>
        <taxon>Burkholderiales</taxon>
        <taxon>Burkholderiaceae</taxon>
        <taxon>Trinickia</taxon>
    </lineage>
</organism>
<evidence type="ECO:0000259" key="1">
    <source>
        <dbReference type="Pfam" id="PF00248"/>
    </source>
</evidence>
<dbReference type="EMBL" id="QRGA01000005">
    <property type="protein sequence ID" value="RDU99280.1"/>
    <property type="molecule type" value="Genomic_DNA"/>
</dbReference>